<dbReference type="EC" id="1.2.1.2" evidence="12"/>
<dbReference type="HOGENOM" id="CLU_000422_4_0_0"/>
<dbReference type="GO" id="GO:0051539">
    <property type="term" value="F:4 iron, 4 sulfur cluster binding"/>
    <property type="evidence" value="ECO:0007669"/>
    <property type="project" value="UniProtKB-KW"/>
</dbReference>
<dbReference type="InterPro" id="IPR017896">
    <property type="entry name" value="4Fe4S_Fe-S-bd"/>
</dbReference>
<dbReference type="Pfam" id="PF22117">
    <property type="entry name" value="Fer4_Nqo3"/>
    <property type="match status" value="1"/>
</dbReference>
<evidence type="ECO:0000256" key="7">
    <source>
        <dbReference type="ARBA" id="ARBA00023014"/>
    </source>
</evidence>
<dbReference type="CDD" id="cd02753">
    <property type="entry name" value="MopB_Formate-Dh-H"/>
    <property type="match status" value="1"/>
</dbReference>
<feature type="domain" description="4Fe-4S ferredoxin-type" evidence="10">
    <location>
        <begin position="134"/>
        <end position="163"/>
    </location>
</feature>
<dbReference type="PROSITE" id="PS00641">
    <property type="entry name" value="COMPLEX1_75K_1"/>
    <property type="match status" value="1"/>
</dbReference>
<dbReference type="PROSITE" id="PS00198">
    <property type="entry name" value="4FE4S_FER_1"/>
    <property type="match status" value="1"/>
</dbReference>
<dbReference type="InterPro" id="IPR017900">
    <property type="entry name" value="4Fe4S_Fe_S_CS"/>
</dbReference>
<dbReference type="PATRIC" id="fig|671143.5.peg.998"/>
<dbReference type="InterPro" id="IPR054351">
    <property type="entry name" value="NADH_UbQ_OxRdtase_ferredoxin"/>
</dbReference>
<dbReference type="InterPro" id="IPR006657">
    <property type="entry name" value="MoPterin_dinucl-bd_dom"/>
</dbReference>
<dbReference type="Gene3D" id="2.20.25.90">
    <property type="entry name" value="ADC-like domains"/>
    <property type="match status" value="1"/>
</dbReference>
<dbReference type="Pfam" id="PF00384">
    <property type="entry name" value="Molybdopterin"/>
    <property type="match status" value="1"/>
</dbReference>
<dbReference type="InterPro" id="IPR027467">
    <property type="entry name" value="MopterinOxRdtase_cofactor_BS"/>
</dbReference>
<dbReference type="GO" id="GO:0042773">
    <property type="term" value="P:ATP synthesis coupled electron transport"/>
    <property type="evidence" value="ECO:0007669"/>
    <property type="project" value="InterPro"/>
</dbReference>
<dbReference type="SUPFAM" id="SSF50692">
    <property type="entry name" value="ADC-like"/>
    <property type="match status" value="1"/>
</dbReference>
<dbReference type="FunFam" id="3.30.70.20:FF:000035">
    <property type="entry name" value="Iron hydrogenase 1"/>
    <property type="match status" value="1"/>
</dbReference>
<keyword evidence="5 12" id="KW-0560">Oxidoreductase</keyword>
<keyword evidence="4" id="KW-0677">Repeat</keyword>
<dbReference type="Proteomes" id="UP000006898">
    <property type="component" value="Chromosome"/>
</dbReference>
<keyword evidence="2" id="KW-0004">4Fe-4S</keyword>
<dbReference type="STRING" id="671143.DAMO_1138"/>
<dbReference type="NCBIfam" id="TIGR01591">
    <property type="entry name" value="Fdh-alpha"/>
    <property type="match status" value="1"/>
</dbReference>
<dbReference type="InterPro" id="IPR041924">
    <property type="entry name" value="Formate_Dh-H_N"/>
</dbReference>
<dbReference type="InterPro" id="IPR001041">
    <property type="entry name" value="2Fe-2S_ferredoxin-type"/>
</dbReference>
<protein>
    <submittedName>
        <fullName evidence="12">Formate dehydrogenase, alpha subunit (FdhA1)</fullName>
        <ecNumber evidence="12">1.2.1.2</ecNumber>
    </submittedName>
</protein>
<dbReference type="Gene3D" id="3.40.50.740">
    <property type="match status" value="1"/>
</dbReference>
<dbReference type="CDD" id="cd00508">
    <property type="entry name" value="MopB_CT_Fdh-Nap-like"/>
    <property type="match status" value="1"/>
</dbReference>
<gene>
    <name evidence="12" type="primary">fdhA</name>
    <name evidence="12" type="ORF">DAMO_1138</name>
</gene>
<dbReference type="GO" id="GO:0008863">
    <property type="term" value="F:formate dehydrogenase (NAD+) activity"/>
    <property type="evidence" value="ECO:0007669"/>
    <property type="project" value="InterPro"/>
</dbReference>
<evidence type="ECO:0000259" key="10">
    <source>
        <dbReference type="PROSITE" id="PS51379"/>
    </source>
</evidence>
<proteinExistence type="inferred from homology"/>
<dbReference type="Gene3D" id="3.40.228.10">
    <property type="entry name" value="Dimethylsulfoxide Reductase, domain 2"/>
    <property type="match status" value="1"/>
</dbReference>
<dbReference type="InterPro" id="IPR000283">
    <property type="entry name" value="NADH_UbQ_OxRdtase_75kDa_su_CS"/>
</dbReference>
<dbReference type="GO" id="GO:0016020">
    <property type="term" value="C:membrane"/>
    <property type="evidence" value="ECO:0007669"/>
    <property type="project" value="InterPro"/>
</dbReference>
<comment type="cofactor">
    <cofactor evidence="8">
        <name>[2Fe-2S] cluster</name>
        <dbReference type="ChEBI" id="CHEBI:190135"/>
    </cofactor>
</comment>
<dbReference type="GO" id="GO:0046872">
    <property type="term" value="F:metal ion binding"/>
    <property type="evidence" value="ECO:0007669"/>
    <property type="project" value="UniProtKB-KW"/>
</dbReference>
<dbReference type="CDD" id="cd00207">
    <property type="entry name" value="fer2"/>
    <property type="match status" value="1"/>
</dbReference>
<evidence type="ECO:0000256" key="3">
    <source>
        <dbReference type="ARBA" id="ARBA00022723"/>
    </source>
</evidence>
<evidence type="ECO:0000256" key="8">
    <source>
        <dbReference type="ARBA" id="ARBA00034078"/>
    </source>
</evidence>
<dbReference type="PANTHER" id="PTHR43105">
    <property type="entry name" value="RESPIRATORY NITRATE REDUCTASE"/>
    <property type="match status" value="1"/>
</dbReference>
<evidence type="ECO:0000256" key="6">
    <source>
        <dbReference type="ARBA" id="ARBA00023004"/>
    </source>
</evidence>
<dbReference type="GO" id="GO:0003954">
    <property type="term" value="F:NADH dehydrogenase activity"/>
    <property type="evidence" value="ECO:0007669"/>
    <property type="project" value="TreeGrafter"/>
</dbReference>
<evidence type="ECO:0000313" key="12">
    <source>
        <dbReference type="EMBL" id="CBE68198.1"/>
    </source>
</evidence>
<dbReference type="AlphaFoldDB" id="D5MEL9"/>
<feature type="domain" description="4Fe-4S ferredoxin-type" evidence="10">
    <location>
        <begin position="177"/>
        <end position="206"/>
    </location>
</feature>
<dbReference type="Gene3D" id="2.40.40.20">
    <property type="match status" value="1"/>
</dbReference>
<dbReference type="InterPro" id="IPR050123">
    <property type="entry name" value="Prok_molybdopt-oxidoreductase"/>
</dbReference>
<dbReference type="KEGG" id="mox:DAMO_1138"/>
<dbReference type="EMBL" id="FP565575">
    <property type="protein sequence ID" value="CBE68198.1"/>
    <property type="molecule type" value="Genomic_DNA"/>
</dbReference>
<dbReference type="Pfam" id="PF04879">
    <property type="entry name" value="Molybdop_Fe4S4"/>
    <property type="match status" value="1"/>
</dbReference>
<dbReference type="InterPro" id="IPR036010">
    <property type="entry name" value="2Fe-2S_ferredoxin-like_sf"/>
</dbReference>
<name>D5MEL9_METO1</name>
<dbReference type="GO" id="GO:0008137">
    <property type="term" value="F:NADH dehydrogenase (ubiquinone) activity"/>
    <property type="evidence" value="ECO:0007669"/>
    <property type="project" value="InterPro"/>
</dbReference>
<dbReference type="eggNOG" id="COG3383">
    <property type="taxonomic scope" value="Bacteria"/>
</dbReference>
<dbReference type="InterPro" id="IPR006656">
    <property type="entry name" value="Mopterin_OxRdtase"/>
</dbReference>
<dbReference type="PROSITE" id="PS51379">
    <property type="entry name" value="4FE4S_FER_2"/>
    <property type="match status" value="2"/>
</dbReference>
<evidence type="ECO:0000256" key="5">
    <source>
        <dbReference type="ARBA" id="ARBA00023002"/>
    </source>
</evidence>
<dbReference type="PROSITE" id="PS00551">
    <property type="entry name" value="MOLYBDOPTERIN_PROK_1"/>
    <property type="match status" value="1"/>
</dbReference>
<dbReference type="Gene3D" id="3.10.20.740">
    <property type="match status" value="1"/>
</dbReference>
<evidence type="ECO:0000256" key="2">
    <source>
        <dbReference type="ARBA" id="ARBA00022485"/>
    </source>
</evidence>
<evidence type="ECO:0000313" key="13">
    <source>
        <dbReference type="Proteomes" id="UP000006898"/>
    </source>
</evidence>
<evidence type="ECO:0000259" key="11">
    <source>
        <dbReference type="PROSITE" id="PS51669"/>
    </source>
</evidence>
<keyword evidence="3" id="KW-0479">Metal-binding</keyword>
<dbReference type="Pfam" id="PF13510">
    <property type="entry name" value="Fer2_4"/>
    <property type="match status" value="1"/>
</dbReference>
<dbReference type="PROSITE" id="PS51085">
    <property type="entry name" value="2FE2S_FER_2"/>
    <property type="match status" value="1"/>
</dbReference>
<dbReference type="PANTHER" id="PTHR43105:SF14">
    <property type="entry name" value="FORMATE DEHYDROGENASE H"/>
    <property type="match status" value="1"/>
</dbReference>
<dbReference type="PROSITE" id="PS51669">
    <property type="entry name" value="4FE4S_MOW_BIS_MGD"/>
    <property type="match status" value="1"/>
</dbReference>
<keyword evidence="6" id="KW-0408">Iron</keyword>
<feature type="domain" description="2Fe-2S ferredoxin-type" evidence="9">
    <location>
        <begin position="2"/>
        <end position="78"/>
    </location>
</feature>
<dbReference type="GO" id="GO:0043546">
    <property type="term" value="F:molybdopterin cofactor binding"/>
    <property type="evidence" value="ECO:0007669"/>
    <property type="project" value="InterPro"/>
</dbReference>
<evidence type="ECO:0000256" key="4">
    <source>
        <dbReference type="ARBA" id="ARBA00022737"/>
    </source>
</evidence>
<comment type="similarity">
    <text evidence="1">In the C-terminal section; belongs to the prokaryotic molybdopterin-containing oxidoreductase family.</text>
</comment>
<evidence type="ECO:0000259" key="9">
    <source>
        <dbReference type="PROSITE" id="PS51085"/>
    </source>
</evidence>
<dbReference type="Gene3D" id="3.30.70.20">
    <property type="match status" value="1"/>
</dbReference>
<sequence>MPRLTVNGRALECEPGLTILQVLRREGIEVPTLCWDQRLQPYGGCRLCVVRVAGYEKPLTACNTPVEPGMQIDSHTPELEDLRRTMLGLIARGYPAEAVERCPEKEFHRYIRRYDLMAELQGRPAPDLRDDSHPYLHVDMSQCVDCFRCVRICEEVQGQFVWRVLERGDRIRIVPDSGTDLRTSSCVSCGACADACPSGALDDRSRVQRGAPATWTRTTCPYCAVGCEMEVGVRDGRILAVRPALESPVNKGHLCVKGRYAFDFVTAADRITRPMIRKNGDWRPVSWEEAIAHTAGEIRRLLAEHGPDSLGVLGSARATNEENYLAQKFARVVLDTHNVDCCARVCHTPTAAAMKRMLGTGAATNSFDDIEAAKTLLLCGTNATENHPVVGARIKQAALRGARLIVVDPRKIELAQYADTHLALRPGTNIPLLHAMAHTIVEERLYDTGFVRDRVTDFEAYCEFIREWTPERAAGICGVEASLIRQAARTYATETPAMMLHGLGMTEHVQGTEGVMCLVNLALLTGNIGKPGTGVNPLRGQNNVQGSAHMGCDPSILTGSISVKEGKARFEEVWKAPLTSRRGLNLLEMIDAAAEGRLKGLWVMGYDVYLSCAQESATRTAFENLELVIIQDLFMNETAARFGTVFFPVASNFEKEGTFMTSERRIQKVRKVLEPPGATKTDWQVICELAAALDKADAFPYRSAEEIWNEIREVWPAGKGITYPRLEAAGIQWPCPTEDHPGTRILHRDQFSLGVKSALARISFQPSPERTDEEFPFLLSSGRNLYQFGAGTMTLRTPNSVLRPTDTLDISPEDAARLGLGDGARVVVRSRYGEATLPLRIDARLKPSELFSTFHSPEYFLNKVTGPHRDSQVKTPEYKVTAVHIEAAGT</sequence>
<dbReference type="InterPro" id="IPR006478">
    <property type="entry name" value="Formate_DH_asu"/>
</dbReference>
<organism evidence="12 13">
    <name type="scientific">Methylomirabilis oxygeniifera</name>
    <dbReference type="NCBI Taxonomy" id="671143"/>
    <lineage>
        <taxon>Bacteria</taxon>
        <taxon>Candidatus Methylomirabilota</taxon>
        <taxon>Candidatus Methylomirabilia</taxon>
        <taxon>Candidatus Methylomirabilales</taxon>
        <taxon>Candidatus Methylomirabilaceae</taxon>
        <taxon>Candidatus Methylomirabilis</taxon>
    </lineage>
</organism>
<dbReference type="SUPFAM" id="SSF53706">
    <property type="entry name" value="Formate dehydrogenase/DMSO reductase, domains 1-3"/>
    <property type="match status" value="1"/>
</dbReference>
<dbReference type="GO" id="GO:0015942">
    <property type="term" value="P:formate metabolic process"/>
    <property type="evidence" value="ECO:0007669"/>
    <property type="project" value="InterPro"/>
</dbReference>
<keyword evidence="7" id="KW-0411">Iron-sulfur</keyword>
<reference evidence="12 13" key="1">
    <citation type="journal article" date="2010" name="Nature">
        <title>Nitrite-driven anaerobic methane oxidation by oxygenic bacteria.</title>
        <authorList>
            <person name="Ettwig K.F."/>
            <person name="Butler M.K."/>
            <person name="Le Paslier D."/>
            <person name="Pelletier E."/>
            <person name="Mangenot S."/>
            <person name="Kuypers M.M.M."/>
            <person name="Schreiber F."/>
            <person name="Dutilh B.E."/>
            <person name="Zedelius J."/>
            <person name="de Beer D."/>
            <person name="Gloerich J."/>
            <person name="Wessels H.J.C.T."/>
            <person name="van Allen T."/>
            <person name="Luesken F."/>
            <person name="Wu M."/>
            <person name="van de Pas-Schoonen K.T."/>
            <person name="Op den Camp H.J.M."/>
            <person name="Janssen-Megens E.M."/>
            <person name="Francoijs K-J."/>
            <person name="Stunnenberg H."/>
            <person name="Weissenbach J."/>
            <person name="Jetten M.S.M."/>
            <person name="Strous M."/>
        </authorList>
    </citation>
    <scope>NUCLEOTIDE SEQUENCE [LARGE SCALE GENOMIC DNA]</scope>
</reference>
<accession>D5MEL9</accession>
<evidence type="ECO:0000256" key="1">
    <source>
        <dbReference type="ARBA" id="ARBA00007023"/>
    </source>
</evidence>
<feature type="domain" description="4Fe-4S Mo/W bis-MGD-type" evidence="11">
    <location>
        <begin position="213"/>
        <end position="269"/>
    </location>
</feature>
<dbReference type="InterPro" id="IPR009010">
    <property type="entry name" value="Asp_de-COase-like_dom_sf"/>
</dbReference>
<dbReference type="SUPFAM" id="SSF54292">
    <property type="entry name" value="2Fe-2S ferredoxin-like"/>
    <property type="match status" value="1"/>
</dbReference>
<dbReference type="InterPro" id="IPR006963">
    <property type="entry name" value="Mopterin_OxRdtase_4Fe-4S_dom"/>
</dbReference>
<dbReference type="SMART" id="SM00926">
    <property type="entry name" value="Molybdop_Fe4S4"/>
    <property type="match status" value="1"/>
</dbReference>
<dbReference type="SUPFAM" id="SSF54862">
    <property type="entry name" value="4Fe-4S ferredoxins"/>
    <property type="match status" value="1"/>
</dbReference>
<dbReference type="Pfam" id="PF01568">
    <property type="entry name" value="Molydop_binding"/>
    <property type="match status" value="1"/>
</dbReference>
<dbReference type="PIRSF" id="PIRSF036643">
    <property type="entry name" value="FDH_alpha"/>
    <property type="match status" value="1"/>
</dbReference>